<evidence type="ECO:0000256" key="6">
    <source>
        <dbReference type="PIRSR" id="PIRSR602324-1"/>
    </source>
</evidence>
<dbReference type="PROSITE" id="PS51007">
    <property type="entry name" value="CYTC"/>
    <property type="match status" value="1"/>
</dbReference>
<evidence type="ECO:0000259" key="8">
    <source>
        <dbReference type="PROSITE" id="PS50093"/>
    </source>
</evidence>
<keyword evidence="11" id="KW-1185">Reference proteome</keyword>
<dbReference type="InterPro" id="IPR012938">
    <property type="entry name" value="Glc/Sorbosone_DH"/>
</dbReference>
<dbReference type="RefSeq" id="WP_147055157.1">
    <property type="nucleotide sequence ID" value="NZ_CP042437.1"/>
</dbReference>
<keyword evidence="4" id="KW-0249">Electron transport</keyword>
<evidence type="ECO:0000256" key="3">
    <source>
        <dbReference type="ARBA" id="ARBA00022723"/>
    </source>
</evidence>
<dbReference type="SUPFAM" id="SSF52317">
    <property type="entry name" value="Class I glutamine amidotransferase-like"/>
    <property type="match status" value="1"/>
</dbReference>
<dbReference type="InterPro" id="IPR011041">
    <property type="entry name" value="Quinoprot_gluc/sorb_DH_b-prop"/>
</dbReference>
<dbReference type="Gene3D" id="3.40.50.880">
    <property type="match status" value="1"/>
</dbReference>
<feature type="binding site" description="covalent" evidence="6">
    <location>
        <position position="821"/>
    </location>
    <ligand>
        <name>heme c</name>
        <dbReference type="ChEBI" id="CHEBI:61717"/>
    </ligand>
</feature>
<dbReference type="InterPro" id="IPR009056">
    <property type="entry name" value="Cyt_c-like_dom"/>
</dbReference>
<dbReference type="Pfam" id="PF06283">
    <property type="entry name" value="ThuA"/>
    <property type="match status" value="1"/>
</dbReference>
<feature type="binding site" description="covalent" evidence="6">
    <location>
        <position position="870"/>
    </location>
    <ligand>
        <name>heme c</name>
        <dbReference type="ChEBI" id="CHEBI:61717"/>
    </ligand>
</feature>
<sequence>MRLKISLLLSLSVLVFNFSKIVVKPKILVFTKTSGYHHASIAAGSAAIIKLGAENNFSVDTTSNAAKISETNLSQYTAVVFLSTTGYMLNNYQQADLERYMQAGGNFVGVHAAADAEYDWQWYGRLVGAYFDSHPAMQEAILKVVDKNHPSTRALPDEWKRTDEWYNFKKISKNLHVLIKIDENSYKGGINGDNHPMAWYHDFENGRAFYTELGHTDESYSDPVYLGHLLGGIKYAIGDNKKLDYSKCTTLRVPEENRFVRTSLIQGTFYEPTEMTILPNLDILVTQRRGEIMLFKNATKTIKQVGFLNAYFKTLHTKGVNAEEGVLGIQADPDFKTNHYVYIYYSPADTSVNRLSRFTLTGDTIDNKSEKIVLQLYSQREICCHTGGSIAFGPDHLLFVSTGDNTTPFDEGKNLPHDTHAFAPLDDRPEHLNHDSRRSAGNTNDLRGKILRIKIKSDGTYTIPDGNLFKPGTAGTRPEIYVMGDRNPYRIAVDKKNDYLYWGEVGPDANNDSLATRGPRGYDEFNQAKAAGFFGWPLFIGPNIPYHAYNYATGESGPNFDPLHPINDSRNNTGLRELPPAQPAFIWYPYGESKDFPQVGSGGRTTMAGPIYYTDLYPKATRLPDYYNKKVFFYDWIRGWIKVLTLQPNGDLDKMEPFMATTKFNSPIDMETGPDGKIYVLEYGSGWFTKNKDAGLARIDYNNGNRAPEVKSITANKAFGKLPLAVTFTATATDPENNAMTYTWNLGNGIKKTTALPKLVYTYTKKGNYNVSVEVKDDEGAATLSKTTPVLAGQDSPDMKLKMANIKANAAGMTLMMSLDCKACHKVAEKSVGPAFTDVAKKYPKNAASTAHLVKKIATGGHGVWGDVDMPAHPNLKPAEIKQIVNWVYSLK</sequence>
<feature type="domain" description="PKD" evidence="8">
    <location>
        <begin position="709"/>
        <end position="790"/>
    </location>
</feature>
<reference evidence="10 11" key="1">
    <citation type="journal article" date="2013" name="J. Microbiol.">
        <title>Mucilaginibacter ginsenosidivorax sp. nov., with ginsenoside converting activity isolated from sediment.</title>
        <authorList>
            <person name="Kim J.K."/>
            <person name="Choi T.E."/>
            <person name="Liu Q.M."/>
            <person name="Park H.Y."/>
            <person name="Yi T.H."/>
            <person name="Yoon M.H."/>
            <person name="Kim S.C."/>
            <person name="Im W.T."/>
        </authorList>
    </citation>
    <scope>NUCLEOTIDE SEQUENCE [LARGE SCALE GENOMIC DNA]</scope>
    <source>
        <strain evidence="10 11">KHI28</strain>
    </source>
</reference>
<dbReference type="InterPro" id="IPR029010">
    <property type="entry name" value="ThuA-like"/>
</dbReference>
<dbReference type="EMBL" id="CP042437">
    <property type="protein sequence ID" value="QEC77454.1"/>
    <property type="molecule type" value="Genomic_DNA"/>
</dbReference>
<comment type="PTM">
    <text evidence="6">Binds 1 heme c group covalently per subunit.</text>
</comment>
<dbReference type="GO" id="GO:0020037">
    <property type="term" value="F:heme binding"/>
    <property type="evidence" value="ECO:0007669"/>
    <property type="project" value="InterPro"/>
</dbReference>
<dbReference type="InterPro" id="IPR036909">
    <property type="entry name" value="Cyt_c-like_dom_sf"/>
</dbReference>
<feature type="region of interest" description="Disordered" evidence="7">
    <location>
        <begin position="419"/>
        <end position="443"/>
    </location>
</feature>
<evidence type="ECO:0000256" key="7">
    <source>
        <dbReference type="SAM" id="MobiDB-lite"/>
    </source>
</evidence>
<dbReference type="AlphaFoldDB" id="A0A5B8W0W2"/>
<evidence type="ECO:0000259" key="9">
    <source>
        <dbReference type="PROSITE" id="PS51007"/>
    </source>
</evidence>
<dbReference type="InterPro" id="IPR013783">
    <property type="entry name" value="Ig-like_fold"/>
</dbReference>
<evidence type="ECO:0000313" key="10">
    <source>
        <dbReference type="EMBL" id="QEC77454.1"/>
    </source>
</evidence>
<evidence type="ECO:0000256" key="5">
    <source>
        <dbReference type="ARBA" id="ARBA00023004"/>
    </source>
</evidence>
<dbReference type="PANTHER" id="PTHR40469:SF2">
    <property type="entry name" value="GALACTOSE-BINDING DOMAIN-LIKE SUPERFAMILY PROTEIN"/>
    <property type="match status" value="1"/>
</dbReference>
<keyword evidence="3 6" id="KW-0479">Metal-binding</keyword>
<dbReference type="OrthoDB" id="9816308at2"/>
<dbReference type="GO" id="GO:0009055">
    <property type="term" value="F:electron transfer activity"/>
    <property type="evidence" value="ECO:0007669"/>
    <property type="project" value="InterPro"/>
</dbReference>
<organism evidence="10 11">
    <name type="scientific">Mucilaginibacter ginsenosidivorax</name>
    <dbReference type="NCBI Taxonomy" id="862126"/>
    <lineage>
        <taxon>Bacteria</taxon>
        <taxon>Pseudomonadati</taxon>
        <taxon>Bacteroidota</taxon>
        <taxon>Sphingobacteriia</taxon>
        <taxon>Sphingobacteriales</taxon>
        <taxon>Sphingobacteriaceae</taxon>
        <taxon>Mucilaginibacter</taxon>
    </lineage>
</organism>
<dbReference type="PRINTS" id="PR00606">
    <property type="entry name" value="CYTCHROMECID"/>
</dbReference>
<dbReference type="KEGG" id="mgk:FSB76_16440"/>
<dbReference type="Gene3D" id="2.120.10.30">
    <property type="entry name" value="TolB, C-terminal domain"/>
    <property type="match status" value="1"/>
</dbReference>
<dbReference type="SUPFAM" id="SSF49299">
    <property type="entry name" value="PKD domain"/>
    <property type="match status" value="1"/>
</dbReference>
<dbReference type="Pfam" id="PF00034">
    <property type="entry name" value="Cytochrom_C"/>
    <property type="match status" value="1"/>
</dbReference>
<dbReference type="Proteomes" id="UP000321362">
    <property type="component" value="Chromosome"/>
</dbReference>
<evidence type="ECO:0000256" key="2">
    <source>
        <dbReference type="ARBA" id="ARBA00022617"/>
    </source>
</evidence>
<keyword evidence="2 6" id="KW-0349">Heme</keyword>
<dbReference type="InterPro" id="IPR029062">
    <property type="entry name" value="Class_I_gatase-like"/>
</dbReference>
<dbReference type="Gene3D" id="2.60.40.10">
    <property type="entry name" value="Immunoglobulins"/>
    <property type="match status" value="1"/>
</dbReference>
<dbReference type="PANTHER" id="PTHR40469">
    <property type="entry name" value="SECRETED GLYCOSYL HYDROLASE"/>
    <property type="match status" value="1"/>
</dbReference>
<gene>
    <name evidence="10" type="ORF">FSB76_16440</name>
</gene>
<dbReference type="InterPro" id="IPR000601">
    <property type="entry name" value="PKD_dom"/>
</dbReference>
<protein>
    <submittedName>
        <fullName evidence="10">PKD domain-containing protein</fullName>
    </submittedName>
</protein>
<accession>A0A5B8W0W2</accession>
<dbReference type="PROSITE" id="PS50093">
    <property type="entry name" value="PKD"/>
    <property type="match status" value="1"/>
</dbReference>
<dbReference type="Pfam" id="PF18911">
    <property type="entry name" value="PKD_4"/>
    <property type="match status" value="1"/>
</dbReference>
<evidence type="ECO:0000256" key="4">
    <source>
        <dbReference type="ARBA" id="ARBA00022982"/>
    </source>
</evidence>
<dbReference type="InterPro" id="IPR011042">
    <property type="entry name" value="6-blade_b-propeller_TolB-like"/>
</dbReference>
<dbReference type="InterPro" id="IPR035986">
    <property type="entry name" value="PKD_dom_sf"/>
</dbReference>
<dbReference type="InterPro" id="IPR002324">
    <property type="entry name" value="Cyt_c_ID"/>
</dbReference>
<dbReference type="SUPFAM" id="SSF50952">
    <property type="entry name" value="Soluble quinoprotein glucose dehydrogenase"/>
    <property type="match status" value="1"/>
</dbReference>
<evidence type="ECO:0000313" key="11">
    <source>
        <dbReference type="Proteomes" id="UP000321362"/>
    </source>
</evidence>
<feature type="domain" description="Cytochrome c" evidence="9">
    <location>
        <begin position="807"/>
        <end position="892"/>
    </location>
</feature>
<dbReference type="Gene3D" id="1.10.760.10">
    <property type="entry name" value="Cytochrome c-like domain"/>
    <property type="match status" value="1"/>
</dbReference>
<dbReference type="Pfam" id="PF07995">
    <property type="entry name" value="GSDH"/>
    <property type="match status" value="1"/>
</dbReference>
<dbReference type="SMART" id="SM00089">
    <property type="entry name" value="PKD"/>
    <property type="match status" value="1"/>
</dbReference>
<keyword evidence="5 6" id="KW-0408">Iron</keyword>
<dbReference type="CDD" id="cd00146">
    <property type="entry name" value="PKD"/>
    <property type="match status" value="1"/>
</dbReference>
<name>A0A5B8W0W2_9SPHI</name>
<feature type="compositionally biased region" description="Basic and acidic residues" evidence="7">
    <location>
        <begin position="419"/>
        <end position="438"/>
    </location>
</feature>
<evidence type="ECO:0000256" key="1">
    <source>
        <dbReference type="ARBA" id="ARBA00022448"/>
    </source>
</evidence>
<dbReference type="InterPro" id="IPR022409">
    <property type="entry name" value="PKD/Chitinase_dom"/>
</dbReference>
<keyword evidence="1" id="KW-0813">Transport</keyword>
<dbReference type="GO" id="GO:0005506">
    <property type="term" value="F:iron ion binding"/>
    <property type="evidence" value="ECO:0007669"/>
    <property type="project" value="InterPro"/>
</dbReference>
<feature type="binding site" description="covalent" evidence="6">
    <location>
        <position position="825"/>
    </location>
    <ligand>
        <name>heme c</name>
        <dbReference type="ChEBI" id="CHEBI:61717"/>
    </ligand>
</feature>
<proteinExistence type="predicted"/>
<dbReference type="SUPFAM" id="SSF46626">
    <property type="entry name" value="Cytochrome c"/>
    <property type="match status" value="1"/>
</dbReference>